<feature type="compositionally biased region" description="Polar residues" evidence="1">
    <location>
        <begin position="1560"/>
        <end position="1575"/>
    </location>
</feature>
<dbReference type="EMBL" id="BLBS01000022">
    <property type="protein sequence ID" value="GET87614.1"/>
    <property type="molecule type" value="Genomic_DNA"/>
</dbReference>
<feature type="region of interest" description="Disordered" evidence="1">
    <location>
        <begin position="173"/>
        <end position="194"/>
    </location>
</feature>
<feature type="region of interest" description="Disordered" evidence="1">
    <location>
        <begin position="917"/>
        <end position="982"/>
    </location>
</feature>
<protein>
    <submittedName>
        <fullName evidence="2">Uncharacterized protein</fullName>
    </submittedName>
</protein>
<feature type="compositionally biased region" description="Basic and acidic residues" evidence="1">
    <location>
        <begin position="1358"/>
        <end position="1367"/>
    </location>
</feature>
<comment type="caution">
    <text evidence="2">The sequence shown here is derived from an EMBL/GenBank/DDBJ whole genome shotgun (WGS) entry which is preliminary data.</text>
</comment>
<feature type="region of interest" description="Disordered" evidence="1">
    <location>
        <begin position="223"/>
        <end position="243"/>
    </location>
</feature>
<dbReference type="OrthoDB" id="267000at2759"/>
<feature type="region of interest" description="Disordered" evidence="1">
    <location>
        <begin position="1521"/>
        <end position="1588"/>
    </location>
</feature>
<feature type="region of interest" description="Disordered" evidence="1">
    <location>
        <begin position="1138"/>
        <end position="1164"/>
    </location>
</feature>
<evidence type="ECO:0000313" key="2">
    <source>
        <dbReference type="EMBL" id="GET87614.1"/>
    </source>
</evidence>
<organism evidence="2 3">
    <name type="scientific">Leishmania tarentolae</name>
    <name type="common">Sauroleishmania tarentolae</name>
    <dbReference type="NCBI Taxonomy" id="5689"/>
    <lineage>
        <taxon>Eukaryota</taxon>
        <taxon>Discoba</taxon>
        <taxon>Euglenozoa</taxon>
        <taxon>Kinetoplastea</taxon>
        <taxon>Metakinetoplastina</taxon>
        <taxon>Trypanosomatida</taxon>
        <taxon>Trypanosomatidae</taxon>
        <taxon>Leishmaniinae</taxon>
        <taxon>Leishmania</taxon>
        <taxon>lizard Leishmania</taxon>
    </lineage>
</organism>
<sequence length="1767" mass="184429">MERNRCDRATTVSLPRVCMALRWREARSWRMDDEDRRGASVDKGCEAPEWCAYTGGLTTSGAHTHVDSSASAPGSTPSEVTSRLCVLRRRYRPLASSPLESNVLRRSRHQHSRRGETVLAGEAVRVVGLGMRAGQSAGFSSSPSGSTRPAMMEIAVQTSFIAIEGLGADAAAAANHDAQKHPLRPQHHSSGPDSPCLTYTDSCLTVRLAEVIAEELLQGSAVQRHGGVSSHRMRSASARTAAATTENHEVLTFTMGPQGSANSSFLFGSTLAWPSSQRAPLTTVSPSAQAFSGLFAAVMSRLFAPANAPADTRVVAAMSVTEVRDVAPLHHPSVLQRPRSTVDLLSGTVLCTEIDEVERLEDSVDHPSDIQAACYVCVESIHDAMAVLYAALSCSVGWRHTNPLAGEAGHLEANASSSSPTSLSFLQPACEPLEERMCHVCVTLIVSCESLTPLQQEEVRQQQVGATRRAMENSSDEAGQKFGSCGAAALLSVAPAVPAPVGIWKLWDLAGPSVSCGYRPLKAPSSKIAQGQGGGSAVDGTTTAPAAGRRSASAQLPTPLLPWSNRYSLAALTHTCLAEWGANLGTSALPSSTESVENLIPALRHDTSASLQIASSAVSSCSLVVPICAVVAEAAVDDINSEVLSAAAGWAALGREHQHEGPQRHQGCPRVCGLDNAAAARRVLREYMMSFQDFVAERYGVGVGANTSSPPFATTRSSSAPLIDSRLPVNNDEGGGSARPEAAPASRAPPMQVSLLASEAADSSRAAAASECGAPLGVGAAPMGGASKSTVVASADATVTVPLSINVTGDAEGATHFCLQPRMEAEVRSTKLADIPQSVFHQDQADTRAVGAVGSAAEVGLSTAPPLSSTVSVAATCAKAATHAEEARLQRFHALFESEAFDVSEKAEVTTAMEVMRQDGEFSSSNTGDTVTHRGHCKQQTPSPQRKPRVENSGSPPSVLRTGLRPDAETRAHVSGPLEGLRAPLPSTVHRIGVESALHDATADVDVTTASLCPPQALLYDVTIASQGEGTCVAEAVAATACEAAPHARESPTDTPAASLPPPDGALAAFLGPYCDEFVQLCDQMCADVRAWRAHEAAMLDQLSALAERHTRDVQEMATLQRRLAATFGTVDTAHECSGASPFPHTRRGGADAGAFLRGAPTDGDPELAASRRATFATTSTLIFEQLVRSEEKVAWLERQLVDWRRRAREVSVLDPRSTSADAAPLFESEAGEGLALALSPSPLAVPPRGFATSGGASSGSGEDPVTPHVREAKAILQRLLQRCTRAYASAQQQGDRWHTQLVQEQAARSVLQDRVMELEAELAGLRRQHSGANASPYLRCPPAPTGGQASSGAHTSAEFRAHRDAPPSRFVESSSNPVAVPGAHSLDCALDDVDAERSLLTAAPVSPIASDTAASWPSSSVSRSLQRRCYDVADSATLWDHISPQRLAMHGACRADDRAGTASLGVVSPKLAVLLSRAVQGGGSCDPPATANLHIGTSGALPVPVTAPSSLFEIHVGTSSAVSSRGPDSPFHRAPSRPSASVSFSFSGGAPDLGAGSEARSSNVENGQLQQRRPPSSRPQHERYVEVSATPASTTYCSVRGVGEGTCSGAMSHHHVGAGTMNVSGGALVCAASHPPPSQRHTASSGEVEVYPSAALEALGRAATQLEAEAVRLCGAAPNASDTTPGSQRYLTKMECTQLCGGDEVSVGGDADIRAAHPSLSSSLCQSIEQLRTATQAIQREARDAAERERAYLSAILFSSTAAGSE</sequence>
<proteinExistence type="predicted"/>
<dbReference type="VEuPathDB" id="TriTrypDB:LtaPh_1706200"/>
<name>A0A640KEY6_LEITA</name>
<gene>
    <name evidence="2" type="ORF">LtaPh_1706200</name>
</gene>
<dbReference type="Proteomes" id="UP000419144">
    <property type="component" value="Unassembled WGS sequence"/>
</dbReference>
<feature type="compositionally biased region" description="Polar residues" evidence="1">
    <location>
        <begin position="708"/>
        <end position="720"/>
    </location>
</feature>
<evidence type="ECO:0000313" key="3">
    <source>
        <dbReference type="Proteomes" id="UP000419144"/>
    </source>
</evidence>
<feature type="compositionally biased region" description="Polar residues" evidence="1">
    <location>
        <begin position="921"/>
        <end position="930"/>
    </location>
</feature>
<feature type="compositionally biased region" description="Low complexity" evidence="1">
    <location>
        <begin position="1537"/>
        <end position="1551"/>
    </location>
</feature>
<feature type="region of interest" description="Disordered" evidence="1">
    <location>
        <begin position="708"/>
        <end position="749"/>
    </location>
</feature>
<evidence type="ECO:0000256" key="1">
    <source>
        <dbReference type="SAM" id="MobiDB-lite"/>
    </source>
</evidence>
<reference evidence="2" key="1">
    <citation type="submission" date="2019-11" db="EMBL/GenBank/DDBJ databases">
        <title>Leishmania tarentolae CDS.</title>
        <authorList>
            <person name="Goto Y."/>
            <person name="Yamagishi J."/>
        </authorList>
    </citation>
    <scope>NUCLEOTIDE SEQUENCE [LARGE SCALE GENOMIC DNA]</scope>
    <source>
        <strain evidence="2">Parrot Tar II</strain>
    </source>
</reference>
<feature type="compositionally biased region" description="Low complexity" evidence="1">
    <location>
        <begin position="738"/>
        <end position="749"/>
    </location>
</feature>
<feature type="region of interest" description="Disordered" evidence="1">
    <location>
        <begin position="527"/>
        <end position="553"/>
    </location>
</feature>
<keyword evidence="3" id="KW-1185">Reference proteome</keyword>
<feature type="region of interest" description="Disordered" evidence="1">
    <location>
        <begin position="1333"/>
        <end position="1377"/>
    </location>
</feature>
<accession>A0A640KEY6</accession>
<feature type="region of interest" description="Disordered" evidence="1">
    <location>
        <begin position="1248"/>
        <end position="1267"/>
    </location>
</feature>